<dbReference type="Proteomes" id="UP001478133">
    <property type="component" value="Unassembled WGS sequence"/>
</dbReference>
<gene>
    <name evidence="2" type="ORF">ABFO16_06570</name>
</gene>
<name>A0ABV1HU91_9FIRM</name>
<keyword evidence="1" id="KW-1133">Transmembrane helix</keyword>
<keyword evidence="1" id="KW-0472">Membrane</keyword>
<reference evidence="2 3" key="1">
    <citation type="submission" date="2024-03" db="EMBL/GenBank/DDBJ databases">
        <title>Human intestinal bacterial collection.</title>
        <authorList>
            <person name="Pauvert C."/>
            <person name="Hitch T.C.A."/>
            <person name="Clavel T."/>
        </authorList>
    </citation>
    <scope>NUCLEOTIDE SEQUENCE [LARGE SCALE GENOMIC DNA]</scope>
    <source>
        <strain evidence="2 3">CLA-AP-H18</strain>
    </source>
</reference>
<evidence type="ECO:0000313" key="3">
    <source>
        <dbReference type="Proteomes" id="UP001478133"/>
    </source>
</evidence>
<keyword evidence="1" id="KW-0812">Transmembrane</keyword>
<evidence type="ECO:0000313" key="2">
    <source>
        <dbReference type="EMBL" id="MEQ2565900.1"/>
    </source>
</evidence>
<accession>A0ABV1HU91</accession>
<comment type="caution">
    <text evidence="2">The sequence shown here is derived from an EMBL/GenBank/DDBJ whole genome shotgun (WGS) entry which is preliminary data.</text>
</comment>
<sequence length="85" mass="9838">MLDWKFVSIITYIVMYKIIIANSGIATNAITLETFFKLYALALVRHIINRTTIVLRLARITNKYLNKLDFVINSSKVTPEIMDDE</sequence>
<dbReference type="EMBL" id="JBBMFI010000021">
    <property type="protein sequence ID" value="MEQ2565900.1"/>
    <property type="molecule type" value="Genomic_DNA"/>
</dbReference>
<organism evidence="2 3">
    <name type="scientific">Ruminococcoides intestinihominis</name>
    <dbReference type="NCBI Taxonomy" id="3133161"/>
    <lineage>
        <taxon>Bacteria</taxon>
        <taxon>Bacillati</taxon>
        <taxon>Bacillota</taxon>
        <taxon>Clostridia</taxon>
        <taxon>Eubacteriales</taxon>
        <taxon>Oscillospiraceae</taxon>
        <taxon>Ruminococcoides</taxon>
    </lineage>
</organism>
<dbReference type="RefSeq" id="WP_367286480.1">
    <property type="nucleotide sequence ID" value="NZ_JBBMEY010000022.1"/>
</dbReference>
<evidence type="ECO:0000256" key="1">
    <source>
        <dbReference type="SAM" id="Phobius"/>
    </source>
</evidence>
<protein>
    <submittedName>
        <fullName evidence="2">Uncharacterized protein</fullName>
    </submittedName>
</protein>
<proteinExistence type="predicted"/>
<feature type="transmembrane region" description="Helical" evidence="1">
    <location>
        <begin position="6"/>
        <end position="30"/>
    </location>
</feature>
<keyword evidence="3" id="KW-1185">Reference proteome</keyword>